<evidence type="ECO:0000313" key="2">
    <source>
        <dbReference type="Proteomes" id="UP001065174"/>
    </source>
</evidence>
<dbReference type="Proteomes" id="UP001065174">
    <property type="component" value="Chromosome"/>
</dbReference>
<evidence type="ECO:0000313" key="1">
    <source>
        <dbReference type="EMBL" id="UXP32533.1"/>
    </source>
</evidence>
<proteinExistence type="predicted"/>
<gene>
    <name evidence="1" type="ORF">N6H18_00895</name>
</gene>
<keyword evidence="2" id="KW-1185">Reference proteome</keyword>
<name>A0ABY6CT25_9BACT</name>
<accession>A0ABY6CT25</accession>
<organism evidence="1 2">
    <name type="scientific">Reichenbachiella agarivorans</name>
    <dbReference type="NCBI Taxonomy" id="2979464"/>
    <lineage>
        <taxon>Bacteria</taxon>
        <taxon>Pseudomonadati</taxon>
        <taxon>Bacteroidota</taxon>
        <taxon>Cytophagia</taxon>
        <taxon>Cytophagales</taxon>
        <taxon>Reichenbachiellaceae</taxon>
        <taxon>Reichenbachiella</taxon>
    </lineage>
</organism>
<protein>
    <submittedName>
        <fullName evidence="1">Uncharacterized protein</fullName>
    </submittedName>
</protein>
<reference evidence="1" key="1">
    <citation type="submission" date="2022-09" db="EMBL/GenBank/DDBJ databases">
        <title>Comparative genomics and taxonomic characterization of three novel marine species of genus Reichenbachiella exhibiting antioxidant and polysaccharide degradation activities.</title>
        <authorList>
            <person name="Muhammad N."/>
            <person name="Lee Y.-J."/>
            <person name="Ko J."/>
            <person name="Kim S.-G."/>
        </authorList>
    </citation>
    <scope>NUCLEOTIDE SEQUENCE</scope>
    <source>
        <strain evidence="1">BKB1-1</strain>
    </source>
</reference>
<dbReference type="RefSeq" id="WP_262309968.1">
    <property type="nucleotide sequence ID" value="NZ_CP106679.1"/>
</dbReference>
<sequence>MKDINIRDEHSVKTIHPKMRLLKKKMKKGVPLELFFKKGHGMKTIMDKTGRLMDFKGVFVISSMDDSFLLAGISDRVLTDIQHLTRSTRKKDQIVLDKITQHFGFHTVMTGQRFLRSMTVSWLEIASEADRFLFGRALSRVSSLVIR</sequence>
<dbReference type="EMBL" id="CP106679">
    <property type="protein sequence ID" value="UXP32533.1"/>
    <property type="molecule type" value="Genomic_DNA"/>
</dbReference>